<dbReference type="PANTHER" id="PTHR30528">
    <property type="entry name" value="CYTOPLASMIC PROTEIN"/>
    <property type="match status" value="1"/>
</dbReference>
<dbReference type="InterPro" id="IPR009351">
    <property type="entry name" value="AlkZ-like"/>
</dbReference>
<dbReference type="PANTHER" id="PTHR30528:SF0">
    <property type="entry name" value="CYTOPLASMIC PROTEIN"/>
    <property type="match status" value="1"/>
</dbReference>
<dbReference type="Proteomes" id="UP000314011">
    <property type="component" value="Unassembled WGS sequence"/>
</dbReference>
<evidence type="ECO:0000313" key="2">
    <source>
        <dbReference type="Proteomes" id="UP000314011"/>
    </source>
</evidence>
<accession>A0A5C5GKC4</accession>
<protein>
    <submittedName>
        <fullName evidence="1">Winged helix-turn-helix domain-containing protein</fullName>
    </submittedName>
</protein>
<reference evidence="1 2" key="1">
    <citation type="submission" date="2019-06" db="EMBL/GenBank/DDBJ databases">
        <title>Genome of new Rhodobacteraceae sp. SM1903.</title>
        <authorList>
            <person name="Ren X."/>
        </authorList>
    </citation>
    <scope>NUCLEOTIDE SEQUENCE [LARGE SCALE GENOMIC DNA]</scope>
    <source>
        <strain evidence="1 2">SM1903</strain>
    </source>
</reference>
<name>A0A5C5GKC4_9RHOB</name>
<dbReference type="Pfam" id="PF06224">
    <property type="entry name" value="AlkZ-like"/>
    <property type="match status" value="1"/>
</dbReference>
<dbReference type="AlphaFoldDB" id="A0A5C5GKC4"/>
<evidence type="ECO:0000313" key="1">
    <source>
        <dbReference type="EMBL" id="TNY34251.1"/>
    </source>
</evidence>
<dbReference type="OrthoDB" id="9787207at2"/>
<keyword evidence="2" id="KW-1185">Reference proteome</keyword>
<sequence>MSRPLLTNAAARAIFLDRHMLVAPPSGPGRGEDLAQVIRDLGFVQVDSVNTLARAHDMILWSRRQQYRPANLAPLLKQRQVFEHWTHDAAIVPMEYFPHWRHNFDRHRAHMDRKWVKWQGEDYRRRFDEVLQKVADYGPVTAAEARGEESHKSGGWWEWHPSKSALEYLWRAGELSITRRESFRKVYDLTERVIPAGIHQLRTEVGETVDWVLSQAMDRLGFATPGELWKFFDIATPQEAKVWTTRGLADGSLIEVDVEGADGTLRPSLARPELLDEVPPVAGSRVRVLSPFDPALRDRARAERLFGFFYRIEIFVPAPKRQYGYYVFPVMEATRVIGRLDAKREGDCLAVTAYWPEKGGKLGKGRENRLMAELERVARMGGCGHMRFAPGWRR</sequence>
<comment type="caution">
    <text evidence="1">The sequence shown here is derived from an EMBL/GenBank/DDBJ whole genome shotgun (WGS) entry which is preliminary data.</text>
</comment>
<gene>
    <name evidence="1" type="ORF">FHY64_13655</name>
</gene>
<dbReference type="EMBL" id="VFFF01000001">
    <property type="protein sequence ID" value="TNY34251.1"/>
    <property type="molecule type" value="Genomic_DNA"/>
</dbReference>
<dbReference type="RefSeq" id="WP_140195437.1">
    <property type="nucleotide sequence ID" value="NZ_CP065915.1"/>
</dbReference>
<organism evidence="1 2">
    <name type="scientific">Pelagovum pacificum</name>
    <dbReference type="NCBI Taxonomy" id="2588711"/>
    <lineage>
        <taxon>Bacteria</taxon>
        <taxon>Pseudomonadati</taxon>
        <taxon>Pseudomonadota</taxon>
        <taxon>Alphaproteobacteria</taxon>
        <taxon>Rhodobacterales</taxon>
        <taxon>Paracoccaceae</taxon>
        <taxon>Pelagovum</taxon>
    </lineage>
</organism>
<proteinExistence type="predicted"/>